<feature type="transmembrane region" description="Helical" evidence="5">
    <location>
        <begin position="227"/>
        <end position="248"/>
    </location>
</feature>
<feature type="transmembrane region" description="Helical" evidence="5">
    <location>
        <begin position="136"/>
        <end position="163"/>
    </location>
</feature>
<accession>A0ABV9S6H4</accession>
<evidence type="ECO:0000256" key="4">
    <source>
        <dbReference type="ARBA" id="ARBA00023136"/>
    </source>
</evidence>
<sequence>MRRTLRLVALTWWLHVKMLNRSAFDTLLTIVWPLFFATIALLLYRMEGDADALTYAAFGAGVMTIWTAISSTASAILLRERGSGTLELLVAAPVPFSVSIVSMVLAVSTIGGYGMAATLVWSAVVFGVDIAIAQPLLFAVAVVVTLVSFAVIGFILSVTVVRYRAAWALGAAFEYPVWLVCGFLVPVALLPDWLRPVSWLLPPSWGMAAVRAAVAGQVPGKELLACAVLVVVYAAAGVWLAGTFLHSARRHATLSLR</sequence>
<comment type="caution">
    <text evidence="7">The sequence shown here is derived from an EMBL/GenBank/DDBJ whole genome shotgun (WGS) entry which is preliminary data.</text>
</comment>
<organism evidence="7 8">
    <name type="scientific">Actinophytocola glycyrrhizae</name>
    <dbReference type="NCBI Taxonomy" id="2044873"/>
    <lineage>
        <taxon>Bacteria</taxon>
        <taxon>Bacillati</taxon>
        <taxon>Actinomycetota</taxon>
        <taxon>Actinomycetes</taxon>
        <taxon>Pseudonocardiales</taxon>
        <taxon>Pseudonocardiaceae</taxon>
    </lineage>
</organism>
<dbReference type="Proteomes" id="UP001595859">
    <property type="component" value="Unassembled WGS sequence"/>
</dbReference>
<name>A0ABV9S6H4_9PSEU</name>
<protein>
    <submittedName>
        <fullName evidence="7">ABC transporter permease</fullName>
    </submittedName>
</protein>
<keyword evidence="3 5" id="KW-1133">Transmembrane helix</keyword>
<evidence type="ECO:0000313" key="7">
    <source>
        <dbReference type="EMBL" id="MFC4856106.1"/>
    </source>
</evidence>
<feature type="domain" description="ABC-2 type transporter transmembrane" evidence="6">
    <location>
        <begin position="9"/>
        <end position="213"/>
    </location>
</feature>
<dbReference type="RefSeq" id="WP_378058068.1">
    <property type="nucleotide sequence ID" value="NZ_JBHSIS010000009.1"/>
</dbReference>
<dbReference type="PANTHER" id="PTHR43229">
    <property type="entry name" value="NODULATION PROTEIN J"/>
    <property type="match status" value="1"/>
</dbReference>
<proteinExistence type="predicted"/>
<dbReference type="Pfam" id="PF01061">
    <property type="entry name" value="ABC2_membrane"/>
    <property type="match status" value="1"/>
</dbReference>
<evidence type="ECO:0000256" key="1">
    <source>
        <dbReference type="ARBA" id="ARBA00004141"/>
    </source>
</evidence>
<evidence type="ECO:0000259" key="6">
    <source>
        <dbReference type="Pfam" id="PF01061"/>
    </source>
</evidence>
<feature type="transmembrane region" description="Helical" evidence="5">
    <location>
        <begin position="175"/>
        <end position="194"/>
    </location>
</feature>
<evidence type="ECO:0000313" key="8">
    <source>
        <dbReference type="Proteomes" id="UP001595859"/>
    </source>
</evidence>
<feature type="transmembrane region" description="Helical" evidence="5">
    <location>
        <begin position="90"/>
        <end position="116"/>
    </location>
</feature>
<keyword evidence="4 5" id="KW-0472">Membrane</keyword>
<comment type="subcellular location">
    <subcellularLocation>
        <location evidence="1">Membrane</location>
        <topology evidence="1">Multi-pass membrane protein</topology>
    </subcellularLocation>
</comment>
<feature type="transmembrane region" description="Helical" evidence="5">
    <location>
        <begin position="27"/>
        <end position="46"/>
    </location>
</feature>
<evidence type="ECO:0000256" key="3">
    <source>
        <dbReference type="ARBA" id="ARBA00022989"/>
    </source>
</evidence>
<feature type="transmembrane region" description="Helical" evidence="5">
    <location>
        <begin position="52"/>
        <end position="78"/>
    </location>
</feature>
<dbReference type="EMBL" id="JBHSIS010000009">
    <property type="protein sequence ID" value="MFC4856106.1"/>
    <property type="molecule type" value="Genomic_DNA"/>
</dbReference>
<gene>
    <name evidence="7" type="ORF">ACFPCV_21600</name>
</gene>
<reference evidence="8" key="1">
    <citation type="journal article" date="2019" name="Int. J. Syst. Evol. Microbiol.">
        <title>The Global Catalogue of Microorganisms (GCM) 10K type strain sequencing project: providing services to taxonomists for standard genome sequencing and annotation.</title>
        <authorList>
            <consortium name="The Broad Institute Genomics Platform"/>
            <consortium name="The Broad Institute Genome Sequencing Center for Infectious Disease"/>
            <person name="Wu L."/>
            <person name="Ma J."/>
        </authorList>
    </citation>
    <scope>NUCLEOTIDE SEQUENCE [LARGE SCALE GENOMIC DNA]</scope>
    <source>
        <strain evidence="8">ZS-22-S1</strain>
    </source>
</reference>
<evidence type="ECO:0000256" key="5">
    <source>
        <dbReference type="SAM" id="Phobius"/>
    </source>
</evidence>
<keyword evidence="8" id="KW-1185">Reference proteome</keyword>
<keyword evidence="2 5" id="KW-0812">Transmembrane</keyword>
<dbReference type="InterPro" id="IPR013525">
    <property type="entry name" value="ABC2_TM"/>
</dbReference>
<dbReference type="PANTHER" id="PTHR43229:SF6">
    <property type="entry name" value="ABC-TYPE MULTIDRUG TRANSPORT SYSTEM, PERMEASE COMPONENT"/>
    <property type="match status" value="1"/>
</dbReference>
<evidence type="ECO:0000256" key="2">
    <source>
        <dbReference type="ARBA" id="ARBA00022692"/>
    </source>
</evidence>
<dbReference type="InterPro" id="IPR051784">
    <property type="entry name" value="Nod_factor_ABC_transporter"/>
</dbReference>